<protein>
    <submittedName>
        <fullName evidence="1">Uncharacterized protein</fullName>
    </submittedName>
</protein>
<comment type="caution">
    <text evidence="1">The sequence shown here is derived from an EMBL/GenBank/DDBJ whole genome shotgun (WGS) entry which is preliminary data.</text>
</comment>
<gene>
    <name evidence="1" type="ORF">EW145_g1835</name>
</gene>
<organism evidence="1 2">
    <name type="scientific">Phellinidium pouzarii</name>
    <dbReference type="NCBI Taxonomy" id="167371"/>
    <lineage>
        <taxon>Eukaryota</taxon>
        <taxon>Fungi</taxon>
        <taxon>Dikarya</taxon>
        <taxon>Basidiomycota</taxon>
        <taxon>Agaricomycotina</taxon>
        <taxon>Agaricomycetes</taxon>
        <taxon>Hymenochaetales</taxon>
        <taxon>Hymenochaetaceae</taxon>
        <taxon>Phellinidium</taxon>
    </lineage>
</organism>
<dbReference type="OrthoDB" id="10493344at2759"/>
<reference evidence="1 2" key="1">
    <citation type="submission" date="2019-02" db="EMBL/GenBank/DDBJ databases">
        <title>Genome sequencing of the rare red list fungi Phellinidium pouzarii.</title>
        <authorList>
            <person name="Buettner E."/>
            <person name="Kellner H."/>
        </authorList>
    </citation>
    <scope>NUCLEOTIDE SEQUENCE [LARGE SCALE GENOMIC DNA]</scope>
    <source>
        <strain evidence="1 2">DSM 108285</strain>
    </source>
</reference>
<keyword evidence="2" id="KW-1185">Reference proteome</keyword>
<name>A0A4S4LDH9_9AGAM</name>
<accession>A0A4S4LDH9</accession>
<sequence>MFPTLLSSPTKPPLSAARVLLHLISAAMLYKLSQWGSSEWAAIQSKRDSEVAADKDHIKSLQYQLNISRHQHVDLKSLFNNLQAENSLLKADITQAREAQKILLQKHIRTHSLSYNLTSKVSLMSSILVSERAYAAKQMTRLRFALGVILWFVKFARISAKRVRSLSACNTTLQARFSDLLASDLALRQRYINLEGLCLTARQSVDTLSSRLEHETSLQKSLEKEKTKLVDTLHASDKDVEFYQALSWTVVARYDNLHSEYGQLLVNFEQLKSECCGFRKELQEIVAQVQETLELAEIGLNDLHRTVNSRPMKTKQDLMKVGQGLDLVRLNITELLVSMVVVDAHNAAVSSPIPCPSFSPGTIEDVVRKLKTLYEAEISEDSCRFVEADLSADELQEVTLADIAVDDQKENKTRHAVKSVHEILSRIESSGVRRETFLADVPSKSDIIDKLQQIVDEESILSKMHNASDLLEGKLDVKAQFVEHARNIVNLDERQPKIISL</sequence>
<evidence type="ECO:0000313" key="2">
    <source>
        <dbReference type="Proteomes" id="UP000308199"/>
    </source>
</evidence>
<dbReference type="EMBL" id="SGPK01000055">
    <property type="protein sequence ID" value="THH09695.1"/>
    <property type="molecule type" value="Genomic_DNA"/>
</dbReference>
<dbReference type="Proteomes" id="UP000308199">
    <property type="component" value="Unassembled WGS sequence"/>
</dbReference>
<evidence type="ECO:0000313" key="1">
    <source>
        <dbReference type="EMBL" id="THH09695.1"/>
    </source>
</evidence>
<proteinExistence type="predicted"/>
<dbReference type="AlphaFoldDB" id="A0A4S4LDH9"/>